<accession>Q5AUB9</accession>
<reference evidence="9" key="2">
    <citation type="journal article" date="2009" name="Fungal Genet. Biol.">
        <title>The 2008 update of the Aspergillus nidulans genome annotation: a community effort.</title>
        <authorList>
            <person name="Wortman J.R."/>
            <person name="Gilsenan J.M."/>
            <person name="Joardar V."/>
            <person name="Deegan J."/>
            <person name="Clutterbuck J."/>
            <person name="Andersen M.R."/>
            <person name="Archer D."/>
            <person name="Bencina M."/>
            <person name="Braus G."/>
            <person name="Coutinho P."/>
            <person name="von Dohren H."/>
            <person name="Doonan J."/>
            <person name="Driessen A.J."/>
            <person name="Durek P."/>
            <person name="Espeso E."/>
            <person name="Fekete E."/>
            <person name="Flipphi M."/>
            <person name="Estrada C.G."/>
            <person name="Geysens S."/>
            <person name="Goldman G."/>
            <person name="de Groot P.W."/>
            <person name="Hansen K."/>
            <person name="Harris S.D."/>
            <person name="Heinekamp T."/>
            <person name="Helmstaedt K."/>
            <person name="Henrissat B."/>
            <person name="Hofmann G."/>
            <person name="Homan T."/>
            <person name="Horio T."/>
            <person name="Horiuchi H."/>
            <person name="James S."/>
            <person name="Jones M."/>
            <person name="Karaffa L."/>
            <person name="Karanyi Z."/>
            <person name="Kato M."/>
            <person name="Keller N."/>
            <person name="Kelly D.E."/>
            <person name="Kiel J.A."/>
            <person name="Kim J.M."/>
            <person name="van der Klei I.J."/>
            <person name="Klis F.M."/>
            <person name="Kovalchuk A."/>
            <person name="Krasevec N."/>
            <person name="Kubicek C.P."/>
            <person name="Liu B."/>
            <person name="Maccabe A."/>
            <person name="Meyer V."/>
            <person name="Mirabito P."/>
            <person name="Miskei M."/>
            <person name="Mos M."/>
            <person name="Mullins J."/>
            <person name="Nelson D.R."/>
            <person name="Nielsen J."/>
            <person name="Oakley B.R."/>
            <person name="Osmani S.A."/>
            <person name="Pakula T."/>
            <person name="Paszewski A."/>
            <person name="Paulsen I."/>
            <person name="Pilsyk S."/>
            <person name="Pocsi I."/>
            <person name="Punt P.J."/>
            <person name="Ram A.F."/>
            <person name="Ren Q."/>
            <person name="Robellet X."/>
            <person name="Robson G."/>
            <person name="Seiboth B."/>
            <person name="van Solingen P."/>
            <person name="Specht T."/>
            <person name="Sun J."/>
            <person name="Taheri-Talesh N."/>
            <person name="Takeshita N."/>
            <person name="Ussery D."/>
            <person name="vanKuyk P.A."/>
            <person name="Visser H."/>
            <person name="van de Vondervoort P.J."/>
            <person name="de Vries R.P."/>
            <person name="Walton J."/>
            <person name="Xiang X."/>
            <person name="Xiong Y."/>
            <person name="Zeng A.P."/>
            <person name="Brandt B.W."/>
            <person name="Cornell M.J."/>
            <person name="van den Hondel C.A."/>
            <person name="Visser J."/>
            <person name="Oliver S.G."/>
            <person name="Turner G."/>
        </authorList>
    </citation>
    <scope>GENOME REANNOTATION</scope>
    <source>
        <strain evidence="9">FGSC A4 / ATCC 38163 / CBS 112.46 / NRRL 194 / M139</strain>
    </source>
</reference>
<dbReference type="PANTHER" id="PTHR47424:SF2">
    <property type="entry name" value="TRANSCRIPTION FACTOR DOMAIN-CONTAINING PROTEIN-RELATED"/>
    <property type="match status" value="1"/>
</dbReference>
<dbReference type="InParanoid" id="Q5AUB9"/>
<dbReference type="Proteomes" id="UP000000560">
    <property type="component" value="Chromosome II"/>
</dbReference>
<dbReference type="SMART" id="SM00906">
    <property type="entry name" value="Fungal_trans"/>
    <property type="match status" value="1"/>
</dbReference>
<dbReference type="RefSeq" id="XP_681380.1">
    <property type="nucleotide sequence ID" value="XM_676288.1"/>
</dbReference>
<dbReference type="GO" id="GO:0008270">
    <property type="term" value="F:zinc ion binding"/>
    <property type="evidence" value="ECO:0007669"/>
    <property type="project" value="InterPro"/>
</dbReference>
<evidence type="ECO:0000256" key="3">
    <source>
        <dbReference type="ARBA" id="ARBA00023125"/>
    </source>
</evidence>
<dbReference type="PROSITE" id="PS00463">
    <property type="entry name" value="ZN2_CY6_FUNGAL_1"/>
    <property type="match status" value="1"/>
</dbReference>
<dbReference type="AlphaFoldDB" id="Q5AUB9"/>
<dbReference type="Pfam" id="PF04082">
    <property type="entry name" value="Fungal_trans"/>
    <property type="match status" value="1"/>
</dbReference>
<evidence type="ECO:0000256" key="5">
    <source>
        <dbReference type="ARBA" id="ARBA00023242"/>
    </source>
</evidence>
<feature type="region of interest" description="Disordered" evidence="6">
    <location>
        <begin position="101"/>
        <end position="143"/>
    </location>
</feature>
<dbReference type="Gene3D" id="4.10.240.10">
    <property type="entry name" value="Zn(2)-C6 fungal-type DNA-binding domain"/>
    <property type="match status" value="1"/>
</dbReference>
<dbReference type="OrthoDB" id="2283488at2759"/>
<dbReference type="GO" id="GO:0000981">
    <property type="term" value="F:DNA-binding transcription factor activity, RNA polymerase II-specific"/>
    <property type="evidence" value="ECO:0000318"/>
    <property type="project" value="GO_Central"/>
</dbReference>
<dbReference type="GeneID" id="2869105"/>
<protein>
    <submittedName>
        <fullName evidence="8">Zn(II)2Cys6 transcription factor (Eurofung)</fullName>
    </submittedName>
</protein>
<gene>
    <name evidence="8" type="ORF">ANIA_08111</name>
</gene>
<evidence type="ECO:0000313" key="8">
    <source>
        <dbReference type="EMBL" id="CBF73910.1"/>
    </source>
</evidence>
<dbReference type="CDD" id="cd14654">
    <property type="entry name" value="ZIP_Gal4"/>
    <property type="match status" value="1"/>
</dbReference>
<dbReference type="HOGENOM" id="CLU_008599_2_1_1"/>
<dbReference type="InterPro" id="IPR007219">
    <property type="entry name" value="XnlR_reg_dom"/>
</dbReference>
<evidence type="ECO:0000313" key="9">
    <source>
        <dbReference type="Proteomes" id="UP000000560"/>
    </source>
</evidence>
<dbReference type="InterPro" id="IPR005600">
    <property type="entry name" value="Gal4_dimer_dom"/>
</dbReference>
<dbReference type="FunCoup" id="Q5AUB9">
    <property type="interactions" value="727"/>
</dbReference>
<keyword evidence="1" id="KW-0479">Metal-binding</keyword>
<evidence type="ECO:0000256" key="4">
    <source>
        <dbReference type="ARBA" id="ARBA00023163"/>
    </source>
</evidence>
<dbReference type="InterPro" id="IPR036864">
    <property type="entry name" value="Zn2-C6_fun-type_DNA-bd_sf"/>
</dbReference>
<dbReference type="KEGG" id="ani:ANIA_08111"/>
<keyword evidence="2" id="KW-0805">Transcription regulation</keyword>
<evidence type="ECO:0000259" key="7">
    <source>
        <dbReference type="PROSITE" id="PS50048"/>
    </source>
</evidence>
<dbReference type="PROSITE" id="PS50048">
    <property type="entry name" value="ZN2_CY6_FUNGAL_2"/>
    <property type="match status" value="1"/>
</dbReference>
<dbReference type="OMA" id="MWPTLEM"/>
<feature type="region of interest" description="Disordered" evidence="6">
    <location>
        <begin position="194"/>
        <end position="218"/>
    </location>
</feature>
<dbReference type="GO" id="GO:0006351">
    <property type="term" value="P:DNA-templated transcription"/>
    <property type="evidence" value="ECO:0007669"/>
    <property type="project" value="InterPro"/>
</dbReference>
<feature type="compositionally biased region" description="Polar residues" evidence="6">
    <location>
        <begin position="196"/>
        <end position="216"/>
    </location>
</feature>
<sequence>MDASVQPGHHLTFAAGVRAPAPGAEPSHRTAEQACRECRRRKSKCDRAIPVCRLCSKYKRQCTYEKPARTPLTRTHLSRVENELARTKALLRRFMPDAAALEDSHGLEDSRDEGAGQDANAAESGDGHPSVQPGPALCHDVVDGTLPQLGHVGHDARGATLPSPLDSGSHAQQMRMSPHSTMAAVGAEPIMHPASESRSTGTTAFSLETPPSSSNFEWDERAGVDNKFVDGMASLTSRSNEGGYLETRDDDAGDSNGQVHEYECRASIPFVLNTMSQLEPFVDAFFRLYHCSYPIVHEATFRAQFMEIIPRPPGNTWQVLLFVISALGVFTSSTATSTSDVDLALFDAAKERLSIDVLETGNLVLVQALTLISNYLQKRNKPNSGYNYMGLARRVAMGIGLHKEFPTWDASLLTLEMRRRVWYCLYIFDIGAMITFSRPLDFPVEGVDVKLPMNAHDSDITSTTRHLPPPAYETTIYSHLRAQAQFHLATSSIYSKIISHPLPSATELLQLDDTLIGGWLANLAPYFAEPAVQPQKFALAHAILCWRYRNFRILMYRPFLVGRVMVRSRGAGTQGQEVGTDIDLAIERCLAAAAEAVELICTFWLTQVHHRTMMACWYGLYFLFQAILISVICLRNDPQSPLAQGWRSQISQAIEVLESMALMNSSARRCLRVITDLCGNYLQSGQGPDIRDGIGVNGDGWRPTEESPQTQLASLYPLMWPTLDMGMGLGVEGNSIMYGFLYLHSKASYPLLS</sequence>
<feature type="compositionally biased region" description="Basic and acidic residues" evidence="6">
    <location>
        <begin position="102"/>
        <end position="114"/>
    </location>
</feature>
<dbReference type="SUPFAM" id="SSF57701">
    <property type="entry name" value="Zn2/Cys6 DNA-binding domain"/>
    <property type="match status" value="1"/>
</dbReference>
<organism evidence="8 9">
    <name type="scientific">Emericella nidulans (strain FGSC A4 / ATCC 38163 / CBS 112.46 / NRRL 194 / M139)</name>
    <name type="common">Aspergillus nidulans</name>
    <dbReference type="NCBI Taxonomy" id="227321"/>
    <lineage>
        <taxon>Eukaryota</taxon>
        <taxon>Fungi</taxon>
        <taxon>Dikarya</taxon>
        <taxon>Ascomycota</taxon>
        <taxon>Pezizomycotina</taxon>
        <taxon>Eurotiomycetes</taxon>
        <taxon>Eurotiomycetidae</taxon>
        <taxon>Eurotiales</taxon>
        <taxon>Aspergillaceae</taxon>
        <taxon>Aspergillus</taxon>
        <taxon>Aspergillus subgen. Nidulantes</taxon>
    </lineage>
</organism>
<proteinExistence type="predicted"/>
<accession>C8V6M2</accession>
<reference evidence="9" key="1">
    <citation type="journal article" date="2005" name="Nature">
        <title>Sequencing of Aspergillus nidulans and comparative analysis with A. fumigatus and A. oryzae.</title>
        <authorList>
            <person name="Galagan J.E."/>
            <person name="Calvo S.E."/>
            <person name="Cuomo C."/>
            <person name="Ma L.J."/>
            <person name="Wortman J.R."/>
            <person name="Batzoglou S."/>
            <person name="Lee S.I."/>
            <person name="Basturkmen M."/>
            <person name="Spevak C.C."/>
            <person name="Clutterbuck J."/>
            <person name="Kapitonov V."/>
            <person name="Jurka J."/>
            <person name="Scazzocchio C."/>
            <person name="Farman M."/>
            <person name="Butler J."/>
            <person name="Purcell S."/>
            <person name="Harris S."/>
            <person name="Braus G.H."/>
            <person name="Draht O."/>
            <person name="Busch S."/>
            <person name="D'Enfert C."/>
            <person name="Bouchier C."/>
            <person name="Goldman G.H."/>
            <person name="Bell-Pedersen D."/>
            <person name="Griffiths-Jones S."/>
            <person name="Doonan J.H."/>
            <person name="Yu J."/>
            <person name="Vienken K."/>
            <person name="Pain A."/>
            <person name="Freitag M."/>
            <person name="Selker E.U."/>
            <person name="Archer D.B."/>
            <person name="Penalva M.A."/>
            <person name="Oakley B.R."/>
            <person name="Momany M."/>
            <person name="Tanaka T."/>
            <person name="Kumagai T."/>
            <person name="Asai K."/>
            <person name="Machida M."/>
            <person name="Nierman W.C."/>
            <person name="Denning D.W."/>
            <person name="Caddick M."/>
            <person name="Hynes M."/>
            <person name="Paoletti M."/>
            <person name="Fischer R."/>
            <person name="Miller B."/>
            <person name="Dyer P."/>
            <person name="Sachs M.S."/>
            <person name="Osmani S.A."/>
            <person name="Birren B.W."/>
        </authorList>
    </citation>
    <scope>NUCLEOTIDE SEQUENCE [LARGE SCALE GENOMIC DNA]</scope>
    <source>
        <strain evidence="9">FGSC A4 / ATCC 38163 / CBS 112.46 / NRRL 194 / M139</strain>
    </source>
</reference>
<dbReference type="CDD" id="cd12148">
    <property type="entry name" value="fungal_TF_MHR"/>
    <property type="match status" value="1"/>
</dbReference>
<feature type="domain" description="Zn(2)-C6 fungal-type" evidence="7">
    <location>
        <begin position="34"/>
        <end position="64"/>
    </location>
</feature>
<dbReference type="VEuPathDB" id="FungiDB:AN8111"/>
<dbReference type="InterPro" id="IPR051127">
    <property type="entry name" value="Fungal_SecMet_Regulators"/>
</dbReference>
<dbReference type="GO" id="GO:0000978">
    <property type="term" value="F:RNA polymerase II cis-regulatory region sequence-specific DNA binding"/>
    <property type="evidence" value="ECO:0000318"/>
    <property type="project" value="GO_Central"/>
</dbReference>
<evidence type="ECO:0000256" key="2">
    <source>
        <dbReference type="ARBA" id="ARBA00023015"/>
    </source>
</evidence>
<evidence type="ECO:0000256" key="1">
    <source>
        <dbReference type="ARBA" id="ARBA00022723"/>
    </source>
</evidence>
<dbReference type="InterPro" id="IPR001138">
    <property type="entry name" value="Zn2Cys6_DnaBD"/>
</dbReference>
<dbReference type="EMBL" id="BN001302">
    <property type="protein sequence ID" value="CBF73910.1"/>
    <property type="molecule type" value="Genomic_DNA"/>
</dbReference>
<dbReference type="SMART" id="SM00066">
    <property type="entry name" value="GAL4"/>
    <property type="match status" value="1"/>
</dbReference>
<evidence type="ECO:0000256" key="6">
    <source>
        <dbReference type="SAM" id="MobiDB-lite"/>
    </source>
</evidence>
<keyword evidence="3" id="KW-0238">DNA-binding</keyword>
<keyword evidence="5" id="KW-0539">Nucleus</keyword>
<dbReference type="CDD" id="cd00067">
    <property type="entry name" value="GAL4"/>
    <property type="match status" value="1"/>
</dbReference>
<dbReference type="GO" id="GO:0005634">
    <property type="term" value="C:nucleus"/>
    <property type="evidence" value="ECO:0000318"/>
    <property type="project" value="GO_Central"/>
</dbReference>
<dbReference type="Pfam" id="PF00172">
    <property type="entry name" value="Zn_clus"/>
    <property type="match status" value="1"/>
</dbReference>
<dbReference type="PANTHER" id="PTHR47424">
    <property type="entry name" value="REGULATORY PROTEIN GAL4"/>
    <property type="match status" value="1"/>
</dbReference>
<dbReference type="eggNOG" id="ENOG502QSMN">
    <property type="taxonomic scope" value="Eukaryota"/>
</dbReference>
<name>Q5AUB9_EMENI</name>
<keyword evidence="9" id="KW-1185">Reference proteome</keyword>
<keyword evidence="4" id="KW-0804">Transcription</keyword>